<dbReference type="InterPro" id="IPR044005">
    <property type="entry name" value="DZR_2"/>
</dbReference>
<dbReference type="InterPro" id="IPR051910">
    <property type="entry name" value="ComF/GntX_DNA_util-trans"/>
</dbReference>
<evidence type="ECO:0000313" key="5">
    <source>
        <dbReference type="Proteomes" id="UP000660021"/>
    </source>
</evidence>
<dbReference type="PANTHER" id="PTHR47505:SF1">
    <property type="entry name" value="DNA UTILIZATION PROTEIN YHGH"/>
    <property type="match status" value="1"/>
</dbReference>
<feature type="domain" description="Phosphoribosyltransferase" evidence="2">
    <location>
        <begin position="123"/>
        <end position="215"/>
    </location>
</feature>
<dbReference type="InterPro" id="IPR000836">
    <property type="entry name" value="PRTase_dom"/>
</dbReference>
<comment type="caution">
    <text evidence="4">The sequence shown here is derived from an EMBL/GenBank/DDBJ whole genome shotgun (WGS) entry which is preliminary data.</text>
</comment>
<dbReference type="Gene3D" id="3.40.50.2020">
    <property type="match status" value="1"/>
</dbReference>
<dbReference type="SUPFAM" id="SSF53271">
    <property type="entry name" value="PRTase-like"/>
    <property type="match status" value="1"/>
</dbReference>
<sequence>MSRWRQVLLDLLFPPRCVFCGRLLEEGEGICPHCVRALPYTHGTGAEQRGEGITLAVSPLRYEGEVRQSIRRYKFEGRRWYARTYGGLMAACVREHLDGRFDALTWVPLSQRRRKERGYDQALLLAQAVGEHLGMEPEEVLCKVRHTRAQSGLSDGEERRANVRDAYRCIRPERVAGRRFLLVDDVITTGSTLAACAAVLRQAGAADVVCVTAARAH</sequence>
<comment type="similarity">
    <text evidence="1">Belongs to the ComF/GntX family.</text>
</comment>
<reference evidence="4 5" key="1">
    <citation type="submission" date="2020-08" db="EMBL/GenBank/DDBJ databases">
        <title>Genome public.</title>
        <authorList>
            <person name="Liu C."/>
            <person name="Sun Q."/>
        </authorList>
    </citation>
    <scope>NUCLEOTIDE SEQUENCE [LARGE SCALE GENOMIC DNA]</scope>
    <source>
        <strain evidence="4 5">New-38</strain>
    </source>
</reference>
<evidence type="ECO:0000256" key="1">
    <source>
        <dbReference type="ARBA" id="ARBA00008007"/>
    </source>
</evidence>
<feature type="domain" description="Double zinc ribbon" evidence="3">
    <location>
        <begin position="8"/>
        <end position="40"/>
    </location>
</feature>
<dbReference type="Proteomes" id="UP000660021">
    <property type="component" value="Unassembled WGS sequence"/>
</dbReference>
<evidence type="ECO:0000259" key="2">
    <source>
        <dbReference type="Pfam" id="PF00156"/>
    </source>
</evidence>
<dbReference type="Pfam" id="PF00156">
    <property type="entry name" value="Pribosyltran"/>
    <property type="match status" value="1"/>
</dbReference>
<accession>A0ABR7HQC8</accession>
<dbReference type="InterPro" id="IPR029057">
    <property type="entry name" value="PRTase-like"/>
</dbReference>
<gene>
    <name evidence="4" type="ORF">H8S34_02425</name>
</gene>
<organism evidence="4 5">
    <name type="scientific">Pseudoflavonifractor hominis</name>
    <dbReference type="NCBI Taxonomy" id="2763059"/>
    <lineage>
        <taxon>Bacteria</taxon>
        <taxon>Bacillati</taxon>
        <taxon>Bacillota</taxon>
        <taxon>Clostridia</taxon>
        <taxon>Eubacteriales</taxon>
        <taxon>Oscillospiraceae</taxon>
        <taxon>Pseudoflavonifractor</taxon>
    </lineage>
</organism>
<dbReference type="RefSeq" id="WP_186962928.1">
    <property type="nucleotide sequence ID" value="NZ_JACOPR010000001.1"/>
</dbReference>
<evidence type="ECO:0000313" key="4">
    <source>
        <dbReference type="EMBL" id="MBC5729687.1"/>
    </source>
</evidence>
<dbReference type="EMBL" id="JACOPR010000001">
    <property type="protein sequence ID" value="MBC5729687.1"/>
    <property type="molecule type" value="Genomic_DNA"/>
</dbReference>
<evidence type="ECO:0000259" key="3">
    <source>
        <dbReference type="Pfam" id="PF18912"/>
    </source>
</evidence>
<dbReference type="Pfam" id="PF18912">
    <property type="entry name" value="DZR_2"/>
    <property type="match status" value="1"/>
</dbReference>
<keyword evidence="5" id="KW-1185">Reference proteome</keyword>
<dbReference type="CDD" id="cd06223">
    <property type="entry name" value="PRTases_typeI"/>
    <property type="match status" value="1"/>
</dbReference>
<proteinExistence type="inferred from homology"/>
<dbReference type="PANTHER" id="PTHR47505">
    <property type="entry name" value="DNA UTILIZATION PROTEIN YHGH"/>
    <property type="match status" value="1"/>
</dbReference>
<name>A0ABR7HQC8_9FIRM</name>
<protein>
    <submittedName>
        <fullName evidence="4">ComF family protein</fullName>
    </submittedName>
</protein>